<dbReference type="AlphaFoldDB" id="A0A1B7WZ31"/>
<evidence type="ECO:0000313" key="3">
    <source>
        <dbReference type="EMBL" id="OBQ42369.1"/>
    </source>
</evidence>
<dbReference type="GO" id="GO:0061522">
    <property type="term" value="F:1,4-dihydroxy-2-naphthoyl-CoA thioesterase activity"/>
    <property type="evidence" value="ECO:0007669"/>
    <property type="project" value="UniProtKB-EC"/>
</dbReference>
<comment type="pathway">
    <text evidence="2">Cofactor biosynthesis; phylloquinone biosynthesis.</text>
</comment>
<dbReference type="PATRIC" id="fig|1710896.3.peg.3864"/>
<dbReference type="Proteomes" id="UP000092093">
    <property type="component" value="Unassembled WGS sequence"/>
</dbReference>
<dbReference type="InterPro" id="IPR022829">
    <property type="entry name" value="DHNA_CoA_hydrolase"/>
</dbReference>
<comment type="similarity">
    <text evidence="2">Belongs to the 4-hydroxybenzoyl-CoA thioesterase family. DHNA-CoA hydrolase subfamily.</text>
</comment>
<dbReference type="Pfam" id="PF13279">
    <property type="entry name" value="4HBT_2"/>
    <property type="match status" value="1"/>
</dbReference>
<dbReference type="UniPathway" id="UPA00995"/>
<dbReference type="Gene3D" id="3.10.129.10">
    <property type="entry name" value="Hotdog Thioesterase"/>
    <property type="match status" value="1"/>
</dbReference>
<dbReference type="GO" id="GO:0047617">
    <property type="term" value="F:fatty acyl-CoA hydrolase activity"/>
    <property type="evidence" value="ECO:0007669"/>
    <property type="project" value="TreeGrafter"/>
</dbReference>
<gene>
    <name evidence="3" type="ORF">AN484_18155</name>
</gene>
<dbReference type="GO" id="GO:0042372">
    <property type="term" value="P:phylloquinone biosynthetic process"/>
    <property type="evidence" value="ECO:0007669"/>
    <property type="project" value="UniProtKB-UniRule"/>
</dbReference>
<dbReference type="PANTHER" id="PTHR31793:SF37">
    <property type="entry name" value="ACYL-COA THIOESTER HYDROLASE YBGC"/>
    <property type="match status" value="1"/>
</dbReference>
<evidence type="ECO:0000313" key="4">
    <source>
        <dbReference type="Proteomes" id="UP000092093"/>
    </source>
</evidence>
<evidence type="ECO:0000256" key="1">
    <source>
        <dbReference type="ARBA" id="ARBA00022801"/>
    </source>
</evidence>
<feature type="active site" evidence="2">
    <location>
        <position position="15"/>
    </location>
</feature>
<dbReference type="InterPro" id="IPR050563">
    <property type="entry name" value="4-hydroxybenzoyl-CoA_TE"/>
</dbReference>
<accession>A0A1B7WZ31</accession>
<organism evidence="3 4">
    <name type="scientific">Aphanizomenon flos-aquae WA102</name>
    <dbReference type="NCBI Taxonomy" id="1710896"/>
    <lineage>
        <taxon>Bacteria</taxon>
        <taxon>Bacillati</taxon>
        <taxon>Cyanobacteriota</taxon>
        <taxon>Cyanophyceae</taxon>
        <taxon>Nostocales</taxon>
        <taxon>Aphanizomenonaceae</taxon>
        <taxon>Aphanizomenon</taxon>
    </lineage>
</organism>
<name>A0A1B7WZ31_APHFL</name>
<dbReference type="CDD" id="cd00586">
    <property type="entry name" value="4HBT"/>
    <property type="match status" value="1"/>
</dbReference>
<comment type="catalytic activity">
    <reaction evidence="2">
        <text>1,4-dihydroxy-2-naphthoyl-CoA + H2O = 1,4-dihydroxy-2-naphthoate + CoA + H(+)</text>
        <dbReference type="Rhea" id="RHEA:26309"/>
        <dbReference type="ChEBI" id="CHEBI:11173"/>
        <dbReference type="ChEBI" id="CHEBI:15377"/>
        <dbReference type="ChEBI" id="CHEBI:15378"/>
        <dbReference type="ChEBI" id="CHEBI:57287"/>
        <dbReference type="ChEBI" id="CHEBI:58897"/>
        <dbReference type="EC" id="3.1.2.28"/>
    </reaction>
</comment>
<dbReference type="PANTHER" id="PTHR31793">
    <property type="entry name" value="4-HYDROXYBENZOYL-COA THIOESTERASE FAMILY MEMBER"/>
    <property type="match status" value="1"/>
</dbReference>
<dbReference type="UniPathway" id="UPA01057">
    <property type="reaction ID" value="UER01033"/>
</dbReference>
<keyword evidence="1 2" id="KW-0378">Hydrolase</keyword>
<comment type="function">
    <text evidence="2">Catalyzes the hydrolysis of 1,4-dihydroxy-2-naphthoyl-CoA (DHNA-CoA) to 1,4-dihydroxy-2-naphthoate (DHNA), a reaction involved in phylloquinone (vitamin K1) biosynthesis.</text>
</comment>
<comment type="caution">
    <text evidence="3">The sequence shown here is derived from an EMBL/GenBank/DDBJ whole genome shotgun (WGS) entry which is preliminary data.</text>
</comment>
<protein>
    <recommendedName>
        <fullName evidence="2">1,4-dihydroxy-2-naphthoyl-CoA hydrolase</fullName>
        <shortName evidence="2">DHNA-CoA hydrolase</shortName>
        <ecNumber evidence="2">3.1.2.28</ecNumber>
    </recommendedName>
    <alternativeName>
        <fullName evidence="2">DHNA-CoA thioesterase</fullName>
    </alternativeName>
</protein>
<dbReference type="SUPFAM" id="SSF54637">
    <property type="entry name" value="Thioesterase/thiol ester dehydrase-isomerase"/>
    <property type="match status" value="1"/>
</dbReference>
<proteinExistence type="inferred from homology"/>
<reference evidence="3 4" key="1">
    <citation type="submission" date="2015-09" db="EMBL/GenBank/DDBJ databases">
        <title>Aphanizomenon flos-aquae WA102.</title>
        <authorList>
            <person name="Driscoll C."/>
        </authorList>
    </citation>
    <scope>NUCLEOTIDE SEQUENCE [LARGE SCALE GENOMIC DNA]</scope>
    <source>
        <strain evidence="3">WA102</strain>
    </source>
</reference>
<dbReference type="HAMAP" id="MF_02101">
    <property type="entry name" value="DHNA_CoA_hydrolase"/>
    <property type="match status" value="1"/>
</dbReference>
<dbReference type="InterPro" id="IPR029069">
    <property type="entry name" value="HotDog_dom_sf"/>
</dbReference>
<sequence length="149" mass="17082">MAFAYYYTVRFQDTDAAGVVYFANVLRICHEAYEVSLAASGINLKSFFTNSSVAFPIVHANVDFFRPMYCGDNLVISLLPEKIGSDKFEITYEMTVDEVIAAKAITRHTCIDVSIRSRQELPNYMNHWLETNHRDAEGAERRRSREEVI</sequence>
<dbReference type="EC" id="3.1.2.28" evidence="2"/>
<evidence type="ECO:0000256" key="2">
    <source>
        <dbReference type="HAMAP-Rule" id="MF_02101"/>
    </source>
</evidence>
<comment type="pathway">
    <text evidence="2">Quinol/quinone metabolism; 1,4-dihydroxy-2-naphthoate biosynthesis; 1,4-dihydroxy-2-naphthoate from chorismate: step 7/7.</text>
</comment>
<dbReference type="EMBL" id="LJOW01000108">
    <property type="protein sequence ID" value="OBQ42369.1"/>
    <property type="molecule type" value="Genomic_DNA"/>
</dbReference>